<dbReference type="EMBL" id="ATAX01000036">
    <property type="protein sequence ID" value="EWM52239.1"/>
    <property type="molecule type" value="Genomic_DNA"/>
</dbReference>
<reference evidence="2 3" key="1">
    <citation type="journal article" date="2014" name="PLoS ONE">
        <title>Rumen cellulosomics: divergent fiber-degrading strategies revealed by comparative genome-wide analysis of six ruminococcal strains.</title>
        <authorList>
            <person name="Dassa B."/>
            <person name="Borovok I."/>
            <person name="Ruimy-Israeli V."/>
            <person name="Lamed R."/>
            <person name="Flint H.J."/>
            <person name="Duncan S.H."/>
            <person name="Henrissat B."/>
            <person name="Coutinho P."/>
            <person name="Morrison M."/>
            <person name="Mosoni P."/>
            <person name="Yeoman C.J."/>
            <person name="White B.A."/>
            <person name="Bayer E.A."/>
        </authorList>
    </citation>
    <scope>NUCLEOTIDE SEQUENCE [LARGE SCALE GENOMIC DNA]</scope>
    <source>
        <strain evidence="2 3">007c</strain>
    </source>
</reference>
<sequence length="161" mass="18439">MKFKIKHEQKWILFTILAAGLLFFIFVVLSVKWFSRWLLMADIAIVILTMMLYFTEQLIGTSVRVGGNTVTIKYIFHKRIIAVSDISDLNIEAYQRIRRRGGGAASQEKRMRMTISLLNGKDIILTDKAEKSGFALTEPEKLPDGEVPLYKAYTAIKSFMK</sequence>
<proteinExistence type="predicted"/>
<organism evidence="2 3">
    <name type="scientific">Ruminococcus flavefaciens 007c</name>
    <dbReference type="NCBI Taxonomy" id="1341157"/>
    <lineage>
        <taxon>Bacteria</taxon>
        <taxon>Bacillati</taxon>
        <taxon>Bacillota</taxon>
        <taxon>Clostridia</taxon>
        <taxon>Eubacteriales</taxon>
        <taxon>Oscillospiraceae</taxon>
        <taxon>Ruminococcus</taxon>
    </lineage>
</organism>
<evidence type="ECO:0000313" key="3">
    <source>
        <dbReference type="Proteomes" id="UP000019365"/>
    </source>
</evidence>
<feature type="transmembrane region" description="Helical" evidence="1">
    <location>
        <begin position="37"/>
        <end position="54"/>
    </location>
</feature>
<gene>
    <name evidence="2" type="ORF">RF007C_12875</name>
</gene>
<name>W7UKZ5_RUMFL</name>
<protein>
    <submittedName>
        <fullName evidence="2">Uncharacterized protein</fullName>
    </submittedName>
</protein>
<comment type="caution">
    <text evidence="2">The sequence shown here is derived from an EMBL/GenBank/DDBJ whole genome shotgun (WGS) entry which is preliminary data.</text>
</comment>
<keyword evidence="1" id="KW-1133">Transmembrane helix</keyword>
<evidence type="ECO:0000313" key="2">
    <source>
        <dbReference type="EMBL" id="EWM52239.1"/>
    </source>
</evidence>
<evidence type="ECO:0000256" key="1">
    <source>
        <dbReference type="SAM" id="Phobius"/>
    </source>
</evidence>
<keyword evidence="3" id="KW-1185">Reference proteome</keyword>
<dbReference type="AlphaFoldDB" id="W7UKZ5"/>
<dbReference type="OrthoDB" id="9900934at2"/>
<dbReference type="RefSeq" id="WP_037301230.1">
    <property type="nucleotide sequence ID" value="NZ_ATAX01000036.1"/>
</dbReference>
<accession>W7UKZ5</accession>
<keyword evidence="1" id="KW-0812">Transmembrane</keyword>
<feature type="transmembrane region" description="Helical" evidence="1">
    <location>
        <begin position="12"/>
        <end position="31"/>
    </location>
</feature>
<keyword evidence="1" id="KW-0472">Membrane</keyword>
<dbReference type="PATRIC" id="fig|1341157.4.peg.3006"/>
<dbReference type="Proteomes" id="UP000019365">
    <property type="component" value="Unassembled WGS sequence"/>
</dbReference>